<dbReference type="AlphaFoldDB" id="A0A0F7KFI8"/>
<sequence length="152" mass="17048">MKCWVCTRQARGYGHTDGRHKTGDPRRYPLDWVFCSRRCQDTFHKLYANWADATKFGKEVVMVDASDIEIAAMKQCLKAFGEVAEIIGFDKPLGAYSEDEALQVIDAIVTCYTDAMINAHEAAKFPPVQGLSKPVSDPFADLQNDLPWEAQS</sequence>
<evidence type="ECO:0000313" key="2">
    <source>
        <dbReference type="EMBL" id="TYP78476.1"/>
    </source>
</evidence>
<gene>
    <name evidence="1" type="ORF">AAW31_06575</name>
    <name evidence="2" type="ORF">BCL69_10728</name>
</gene>
<dbReference type="KEGG" id="nco:AAW31_06575"/>
<proteinExistence type="predicted"/>
<evidence type="ECO:0000313" key="1">
    <source>
        <dbReference type="EMBL" id="AKH37557.1"/>
    </source>
</evidence>
<keyword evidence="3" id="KW-1185">Reference proteome</keyword>
<organism evidence="1 3">
    <name type="scientific">Nitrosomonas communis</name>
    <dbReference type="NCBI Taxonomy" id="44574"/>
    <lineage>
        <taxon>Bacteria</taxon>
        <taxon>Pseudomonadati</taxon>
        <taxon>Pseudomonadota</taxon>
        <taxon>Betaproteobacteria</taxon>
        <taxon>Nitrosomonadales</taxon>
        <taxon>Nitrosomonadaceae</taxon>
        <taxon>Nitrosomonas</taxon>
    </lineage>
</organism>
<name>A0A0F7KFI8_9PROT</name>
<dbReference type="Proteomes" id="UP000324176">
    <property type="component" value="Unassembled WGS sequence"/>
</dbReference>
<evidence type="ECO:0000313" key="4">
    <source>
        <dbReference type="Proteomes" id="UP000324176"/>
    </source>
</evidence>
<dbReference type="Pfam" id="PF20121">
    <property type="entry name" value="DUF6511"/>
    <property type="match status" value="1"/>
</dbReference>
<dbReference type="PATRIC" id="fig|44574.3.peg.1575"/>
<protein>
    <submittedName>
        <fullName evidence="1">Uncharacterized protein</fullName>
    </submittedName>
</protein>
<dbReference type="EMBL" id="CP011451">
    <property type="protein sequence ID" value="AKH37557.1"/>
    <property type="molecule type" value="Genomic_DNA"/>
</dbReference>
<evidence type="ECO:0000313" key="3">
    <source>
        <dbReference type="Proteomes" id="UP000034156"/>
    </source>
</evidence>
<dbReference type="OrthoDB" id="5954222at2"/>
<reference evidence="2 4" key="3">
    <citation type="submission" date="2019-07" db="EMBL/GenBank/DDBJ databases">
        <title>Active sludge and wastewater microbial communities from Klosterneuburg, Austria.</title>
        <authorList>
            <person name="Wagner M."/>
        </authorList>
    </citation>
    <scope>NUCLEOTIDE SEQUENCE [LARGE SCALE GENOMIC DNA]</scope>
    <source>
        <strain evidence="2 4">Nm2</strain>
    </source>
</reference>
<reference evidence="3" key="1">
    <citation type="submission" date="2015-05" db="EMBL/GenBank/DDBJ databases">
        <title>Draft genome of Nitrosomonas communis strain Nm2.</title>
        <authorList>
            <person name="Kozlowski J.A."/>
            <person name="Kits K.D."/>
            <person name="Stein L.Y."/>
        </authorList>
    </citation>
    <scope>NUCLEOTIDE SEQUENCE [LARGE SCALE GENOMIC DNA]</scope>
    <source>
        <strain evidence="3">Nm2</strain>
    </source>
</reference>
<dbReference type="RefSeq" id="WP_046849638.1">
    <property type="nucleotide sequence ID" value="NZ_CP011451.1"/>
</dbReference>
<accession>A0A0F7KFI8</accession>
<dbReference type="Proteomes" id="UP000034156">
    <property type="component" value="Chromosome"/>
</dbReference>
<reference evidence="1 3" key="2">
    <citation type="journal article" date="2016" name="Genome Announc.">
        <title>Genome Sequence of Nitrosomonas communis Strain Nm2, a Mesophilic Ammonia-Oxidizing Bacterium Isolated from Mediterranean Soil.</title>
        <authorList>
            <person name="Kozlowski J.A."/>
            <person name="Kits K.D."/>
            <person name="Stein L.Y."/>
        </authorList>
    </citation>
    <scope>NUCLEOTIDE SEQUENCE [LARGE SCALE GENOMIC DNA]</scope>
    <source>
        <strain evidence="1 3">Nm2</strain>
    </source>
</reference>
<dbReference type="EMBL" id="VNHT01000072">
    <property type="protein sequence ID" value="TYP78476.1"/>
    <property type="molecule type" value="Genomic_DNA"/>
</dbReference>
<dbReference type="InterPro" id="IPR045422">
    <property type="entry name" value="DUF6511"/>
</dbReference>